<gene>
    <name evidence="4" type="ORF">GCM10022216_19200</name>
</gene>
<accession>A0ABP7YRU8</accession>
<dbReference type="PANTHER" id="PTHR30273">
    <property type="entry name" value="PERIPLASMIC SIGNAL SENSOR AND SIGMA FACTOR ACTIVATOR FECR-RELATED"/>
    <property type="match status" value="1"/>
</dbReference>
<dbReference type="InterPro" id="IPR032508">
    <property type="entry name" value="FecR_C"/>
</dbReference>
<organism evidence="4 5">
    <name type="scientific">Sphingobacterium kyonggiense</name>
    <dbReference type="NCBI Taxonomy" id="714075"/>
    <lineage>
        <taxon>Bacteria</taxon>
        <taxon>Pseudomonadati</taxon>
        <taxon>Bacteroidota</taxon>
        <taxon>Sphingobacteriia</taxon>
        <taxon>Sphingobacteriales</taxon>
        <taxon>Sphingobacteriaceae</taxon>
        <taxon>Sphingobacterium</taxon>
    </lineage>
</organism>
<proteinExistence type="predicted"/>
<evidence type="ECO:0000313" key="4">
    <source>
        <dbReference type="EMBL" id="GAA4140274.1"/>
    </source>
</evidence>
<feature type="domain" description="FecR protein" evidence="2">
    <location>
        <begin position="182"/>
        <end position="274"/>
    </location>
</feature>
<dbReference type="EMBL" id="BAAAZI010000007">
    <property type="protein sequence ID" value="GAA4140274.1"/>
    <property type="molecule type" value="Genomic_DNA"/>
</dbReference>
<feature type="domain" description="Protein FecR C-terminal" evidence="3">
    <location>
        <begin position="315"/>
        <end position="383"/>
    </location>
</feature>
<dbReference type="Gene3D" id="3.55.50.30">
    <property type="match status" value="1"/>
</dbReference>
<name>A0ABP7YRU8_9SPHI</name>
<dbReference type="InterPro" id="IPR012373">
    <property type="entry name" value="Ferrdict_sens_TM"/>
</dbReference>
<evidence type="ECO:0000259" key="3">
    <source>
        <dbReference type="Pfam" id="PF16344"/>
    </source>
</evidence>
<keyword evidence="1" id="KW-0472">Membrane</keyword>
<keyword evidence="1" id="KW-0812">Transmembrane</keyword>
<evidence type="ECO:0000313" key="5">
    <source>
        <dbReference type="Proteomes" id="UP001500101"/>
    </source>
</evidence>
<dbReference type="Proteomes" id="UP001500101">
    <property type="component" value="Unassembled WGS sequence"/>
</dbReference>
<dbReference type="Gene3D" id="2.60.120.1440">
    <property type="match status" value="1"/>
</dbReference>
<sequence>MINQDRIILAELAASLAKGHSLTEMEEEQLSQLLIKYPESRDIILNMIEDQQVVLDFNPNSTSVEQEWNEFHHRIGESIQEEKKVYPWNRIISIAALLLSIGVGSVIWWKNNQEPSYLIKTNQFGQHTDILPGTSFAKLEVVGDGSYELNESFNSVESKRGELSYGQKLKTKEGSENQIHRLNIPKRSYYSLVLSDGSKVWLNSESELEYLASFNNKERRVKLKGEGYFEVAKDAKRPFIVETDLMQVRAVGTAFSVKSYTEEPKVILTEGKIEVTSNKAKIALVAGQKVELLGNHLKMDRSENEEEALAIKDGYFNFNEKNIQEILDDIRRWYGVDLVIKRPLGVKKYMGGIDRNVTLGELCVLLKKLTNFDYVIEDEKLIIQ</sequence>
<protein>
    <recommendedName>
        <fullName evidence="6">FecR family protein</fullName>
    </recommendedName>
</protein>
<comment type="caution">
    <text evidence="4">The sequence shown here is derived from an EMBL/GenBank/DDBJ whole genome shotgun (WGS) entry which is preliminary data.</text>
</comment>
<feature type="transmembrane region" description="Helical" evidence="1">
    <location>
        <begin position="91"/>
        <end position="109"/>
    </location>
</feature>
<evidence type="ECO:0000259" key="2">
    <source>
        <dbReference type="Pfam" id="PF04773"/>
    </source>
</evidence>
<dbReference type="RefSeq" id="WP_344674483.1">
    <property type="nucleotide sequence ID" value="NZ_BAAAZI010000007.1"/>
</dbReference>
<dbReference type="Pfam" id="PF04773">
    <property type="entry name" value="FecR"/>
    <property type="match status" value="1"/>
</dbReference>
<dbReference type="Pfam" id="PF16344">
    <property type="entry name" value="FecR_C"/>
    <property type="match status" value="1"/>
</dbReference>
<keyword evidence="5" id="KW-1185">Reference proteome</keyword>
<evidence type="ECO:0000256" key="1">
    <source>
        <dbReference type="SAM" id="Phobius"/>
    </source>
</evidence>
<reference evidence="5" key="1">
    <citation type="journal article" date="2019" name="Int. J. Syst. Evol. Microbiol.">
        <title>The Global Catalogue of Microorganisms (GCM) 10K type strain sequencing project: providing services to taxonomists for standard genome sequencing and annotation.</title>
        <authorList>
            <consortium name="The Broad Institute Genomics Platform"/>
            <consortium name="The Broad Institute Genome Sequencing Center for Infectious Disease"/>
            <person name="Wu L."/>
            <person name="Ma J."/>
        </authorList>
    </citation>
    <scope>NUCLEOTIDE SEQUENCE [LARGE SCALE GENOMIC DNA]</scope>
    <source>
        <strain evidence="5">JCM 16704</strain>
    </source>
</reference>
<evidence type="ECO:0008006" key="6">
    <source>
        <dbReference type="Google" id="ProtNLM"/>
    </source>
</evidence>
<dbReference type="PANTHER" id="PTHR30273:SF2">
    <property type="entry name" value="PROTEIN FECR"/>
    <property type="match status" value="1"/>
</dbReference>
<dbReference type="InterPro" id="IPR006860">
    <property type="entry name" value="FecR"/>
</dbReference>
<keyword evidence="1" id="KW-1133">Transmembrane helix</keyword>